<dbReference type="Pfam" id="PF00406">
    <property type="entry name" value="ADK"/>
    <property type="match status" value="1"/>
</dbReference>
<keyword evidence="5 7" id="KW-0067">ATP-binding</keyword>
<dbReference type="GO" id="GO:0005524">
    <property type="term" value="F:ATP binding"/>
    <property type="evidence" value="ECO:0007669"/>
    <property type="project" value="UniProtKB-UniRule"/>
</dbReference>
<feature type="binding site" evidence="5">
    <location>
        <position position="40"/>
    </location>
    <ligand>
        <name>AMP</name>
        <dbReference type="ChEBI" id="CHEBI:456215"/>
    </ligand>
</feature>
<keyword evidence="3 5" id="KW-0547">Nucleotide-binding</keyword>
<feature type="binding site" evidence="5">
    <location>
        <position position="93"/>
    </location>
    <ligand>
        <name>AMP</name>
        <dbReference type="ChEBI" id="CHEBI:456215"/>
    </ligand>
</feature>
<comment type="pathway">
    <text evidence="5">Purine metabolism; AMP biosynthesis via salvage pathway; AMP from ADP: step 1/1.</text>
</comment>
<comment type="caution">
    <text evidence="5">Lacks conserved residue(s) required for the propagation of feature annotation.</text>
</comment>
<comment type="catalytic activity">
    <reaction evidence="5 7">
        <text>AMP + ATP = 2 ADP</text>
        <dbReference type="Rhea" id="RHEA:12973"/>
        <dbReference type="ChEBI" id="CHEBI:30616"/>
        <dbReference type="ChEBI" id="CHEBI:456215"/>
        <dbReference type="ChEBI" id="CHEBI:456216"/>
        <dbReference type="EC" id="2.7.4.3"/>
    </reaction>
</comment>
<comment type="subcellular location">
    <subcellularLocation>
        <location evidence="5 7">Cytoplasm</location>
    </subcellularLocation>
</comment>
<comment type="subunit">
    <text evidence="5 7">Monomer.</text>
</comment>
<dbReference type="AlphaFoldDB" id="A0A6J4RD04"/>
<feature type="compositionally biased region" description="Basic and acidic residues" evidence="8">
    <location>
        <begin position="141"/>
        <end position="156"/>
    </location>
</feature>
<dbReference type="UniPathway" id="UPA00588">
    <property type="reaction ID" value="UER00649"/>
</dbReference>
<dbReference type="GO" id="GO:0004017">
    <property type="term" value="F:AMP kinase activity"/>
    <property type="evidence" value="ECO:0007669"/>
    <property type="project" value="UniProtKB-UniRule"/>
</dbReference>
<evidence type="ECO:0000256" key="7">
    <source>
        <dbReference type="RuleBase" id="RU003331"/>
    </source>
</evidence>
<dbReference type="InterPro" id="IPR000850">
    <property type="entry name" value="Adenylat/UMP-CMP_kin"/>
</dbReference>
<dbReference type="SUPFAM" id="SSF57774">
    <property type="entry name" value="Microbial and mitochondrial ADK, insert 'zinc finger' domain"/>
    <property type="match status" value="1"/>
</dbReference>
<dbReference type="EMBL" id="CADCVH010000082">
    <property type="protein sequence ID" value="CAA9462378.1"/>
    <property type="molecule type" value="Genomic_DNA"/>
</dbReference>
<dbReference type="SUPFAM" id="SSF52540">
    <property type="entry name" value="P-loop containing nucleoside triphosphate hydrolases"/>
    <property type="match status" value="1"/>
</dbReference>
<dbReference type="PRINTS" id="PR00094">
    <property type="entry name" value="ADENYLTKNASE"/>
</dbReference>
<evidence type="ECO:0000256" key="8">
    <source>
        <dbReference type="SAM" id="MobiDB-lite"/>
    </source>
</evidence>
<feature type="binding site" evidence="5">
    <location>
        <begin position="140"/>
        <end position="141"/>
    </location>
    <ligand>
        <name>ATP</name>
        <dbReference type="ChEBI" id="CHEBI:30616"/>
    </ligand>
</feature>
<dbReference type="Gene3D" id="3.40.50.300">
    <property type="entry name" value="P-loop containing nucleotide triphosphate hydrolases"/>
    <property type="match status" value="1"/>
</dbReference>
<evidence type="ECO:0000313" key="9">
    <source>
        <dbReference type="EMBL" id="CAA9462378.1"/>
    </source>
</evidence>
<evidence type="ECO:0000256" key="6">
    <source>
        <dbReference type="RuleBase" id="RU003330"/>
    </source>
</evidence>
<protein>
    <recommendedName>
        <fullName evidence="5 7">Adenylate kinase</fullName>
        <shortName evidence="5">AK</shortName>
        <ecNumber evidence="5 7">2.7.4.3</ecNumber>
    </recommendedName>
    <alternativeName>
        <fullName evidence="5">ATP-AMP transphosphorylase</fullName>
    </alternativeName>
    <alternativeName>
        <fullName evidence="5">ATP:AMP phosphotransferase</fullName>
    </alternativeName>
    <alternativeName>
        <fullName evidence="5">Adenylate monophosphate kinase</fullName>
    </alternativeName>
</protein>
<dbReference type="HAMAP" id="MF_00235">
    <property type="entry name" value="Adenylate_kinase_Adk"/>
    <property type="match status" value="1"/>
</dbReference>
<keyword evidence="1 5" id="KW-0808">Transferase</keyword>
<name>A0A6J4RD04_9ACTN</name>
<feature type="region of interest" description="Disordered" evidence="8">
    <location>
        <begin position="141"/>
        <end position="170"/>
    </location>
</feature>
<feature type="binding site" evidence="5">
    <location>
        <position position="202"/>
    </location>
    <ligand>
        <name>ATP</name>
        <dbReference type="ChEBI" id="CHEBI:30616"/>
    </ligand>
</feature>
<comment type="function">
    <text evidence="5">Catalyzes the reversible transfer of the terminal phosphate group between ATP and AMP. Plays an important role in cellular energy homeostasis and in adenine nucleotide metabolism.</text>
</comment>
<feature type="binding site" evidence="5">
    <location>
        <position position="131"/>
    </location>
    <ligand>
        <name>ATP</name>
        <dbReference type="ChEBI" id="CHEBI:30616"/>
    </ligand>
</feature>
<evidence type="ECO:0000256" key="3">
    <source>
        <dbReference type="ARBA" id="ARBA00022741"/>
    </source>
</evidence>
<keyword evidence="4 5" id="KW-0418">Kinase</keyword>
<dbReference type="EC" id="2.7.4.3" evidence="5 7"/>
<evidence type="ECO:0000256" key="1">
    <source>
        <dbReference type="ARBA" id="ARBA00022679"/>
    </source>
</evidence>
<dbReference type="CDD" id="cd01428">
    <property type="entry name" value="ADK"/>
    <property type="match status" value="1"/>
</dbReference>
<organism evidence="9">
    <name type="scientific">uncultured Rubrobacteraceae bacterium</name>
    <dbReference type="NCBI Taxonomy" id="349277"/>
    <lineage>
        <taxon>Bacteria</taxon>
        <taxon>Bacillati</taxon>
        <taxon>Actinomycetota</taxon>
        <taxon>Rubrobacteria</taxon>
        <taxon>Rubrobacterales</taxon>
        <taxon>Rubrobacteraceae</taxon>
        <taxon>environmental samples</taxon>
    </lineage>
</organism>
<feature type="binding site" evidence="5">
    <location>
        <position position="35"/>
    </location>
    <ligand>
        <name>AMP</name>
        <dbReference type="ChEBI" id="CHEBI:456215"/>
    </ligand>
</feature>
<gene>
    <name evidence="5" type="primary">adk</name>
    <name evidence="9" type="ORF">AVDCRST_MAG02-2534</name>
</gene>
<dbReference type="GO" id="GO:0005737">
    <property type="term" value="C:cytoplasm"/>
    <property type="evidence" value="ECO:0007669"/>
    <property type="project" value="UniProtKB-SubCell"/>
</dbReference>
<evidence type="ECO:0000256" key="2">
    <source>
        <dbReference type="ARBA" id="ARBA00022727"/>
    </source>
</evidence>
<feature type="region of interest" description="Disordered" evidence="8">
    <location>
        <begin position="1"/>
        <end position="35"/>
    </location>
</feature>
<sequence length="230" mass="25258">MRIAFIGPPGAGKSTQAKRVARSLPSHNRSPRFSSGELVRAEIEAGTELGREVAGYHERGERVPDEAILSLLLPRLRRAGGFMLDNFPATVGQARALDEDLEENGAGGLTRVVCLEGPSDEDLVERILGGRRTSRATGEVYHLEHDPPPRPEERLDPGAFQERDDDTGEATRAHLEAWRREAEALKGHYGERGLLEVVNARGPMAEVTEAILEALGHPERPEYYASQRGI</sequence>
<accession>A0A6J4RD04</accession>
<feature type="binding site" evidence="5">
    <location>
        <position position="163"/>
    </location>
    <ligand>
        <name>AMP</name>
        <dbReference type="ChEBI" id="CHEBI:456215"/>
    </ligand>
</feature>
<dbReference type="InterPro" id="IPR036193">
    <property type="entry name" value="ADK_active_lid_dom_sf"/>
</dbReference>
<feature type="binding site" evidence="5">
    <location>
        <begin position="10"/>
        <end position="15"/>
    </location>
    <ligand>
        <name>ATP</name>
        <dbReference type="ChEBI" id="CHEBI:30616"/>
    </ligand>
</feature>
<comment type="similarity">
    <text evidence="5 6">Belongs to the adenylate kinase family.</text>
</comment>
<dbReference type="InterPro" id="IPR027417">
    <property type="entry name" value="P-loop_NTPase"/>
</dbReference>
<feature type="region of interest" description="NMP" evidence="5">
    <location>
        <begin position="34"/>
        <end position="63"/>
    </location>
</feature>
<dbReference type="PANTHER" id="PTHR23359">
    <property type="entry name" value="NUCLEOTIDE KINASE"/>
    <property type="match status" value="1"/>
</dbReference>
<reference evidence="9" key="1">
    <citation type="submission" date="2020-02" db="EMBL/GenBank/DDBJ databases">
        <authorList>
            <person name="Meier V. D."/>
        </authorList>
    </citation>
    <scope>NUCLEOTIDE SEQUENCE</scope>
    <source>
        <strain evidence="9">AVDCRST_MAG02</strain>
    </source>
</reference>
<evidence type="ECO:0000256" key="5">
    <source>
        <dbReference type="HAMAP-Rule" id="MF_00235"/>
    </source>
</evidence>
<comment type="domain">
    <text evidence="5">Consists of three domains, a large central CORE domain and two small peripheral domains, NMPbind and LID, which undergo movements during catalysis. The LID domain closes over the site of phosphoryl transfer upon ATP binding. Assembling and dissambling the active center during each catalytic cycle provides an effective means to prevent ATP hydrolysis.</text>
</comment>
<proteinExistence type="inferred from homology"/>
<keyword evidence="5" id="KW-0963">Cytoplasm</keyword>
<evidence type="ECO:0000256" key="4">
    <source>
        <dbReference type="ARBA" id="ARBA00022777"/>
    </source>
</evidence>
<dbReference type="GO" id="GO:0044209">
    <property type="term" value="P:AMP salvage"/>
    <property type="evidence" value="ECO:0007669"/>
    <property type="project" value="UniProtKB-UniRule"/>
</dbReference>
<keyword evidence="2 5" id="KW-0545">Nucleotide biosynthesis</keyword>